<comment type="caution">
    <text evidence="2">The sequence shown here is derived from an EMBL/GenBank/DDBJ whole genome shotgun (WGS) entry which is preliminary data.</text>
</comment>
<feature type="transmembrane region" description="Helical" evidence="1">
    <location>
        <begin position="42"/>
        <end position="61"/>
    </location>
</feature>
<feature type="transmembrane region" description="Helical" evidence="1">
    <location>
        <begin position="97"/>
        <end position="117"/>
    </location>
</feature>
<name>A0A8J3GD07_9BACT</name>
<keyword evidence="1" id="KW-0812">Transmembrane</keyword>
<organism evidence="2 3">
    <name type="scientific">Persicitalea jodogahamensis</name>
    <dbReference type="NCBI Taxonomy" id="402147"/>
    <lineage>
        <taxon>Bacteria</taxon>
        <taxon>Pseudomonadati</taxon>
        <taxon>Bacteroidota</taxon>
        <taxon>Cytophagia</taxon>
        <taxon>Cytophagales</taxon>
        <taxon>Spirosomataceae</taxon>
        <taxon>Persicitalea</taxon>
    </lineage>
</organism>
<feature type="transmembrane region" description="Helical" evidence="1">
    <location>
        <begin position="191"/>
        <end position="210"/>
    </location>
</feature>
<dbReference type="Pfam" id="PF03988">
    <property type="entry name" value="DUF347"/>
    <property type="match status" value="4"/>
</dbReference>
<keyword evidence="1" id="KW-1133">Transmembrane helix</keyword>
<accession>A0A8J3GD07</accession>
<keyword evidence="3" id="KW-1185">Reference proteome</keyword>
<reference evidence="2 3" key="1">
    <citation type="journal article" date="2014" name="Int. J. Syst. Evol. Microbiol.">
        <title>Complete genome sequence of Corynebacterium casei LMG S-19264T (=DSM 44701T), isolated from a smear-ripened cheese.</title>
        <authorList>
            <consortium name="US DOE Joint Genome Institute (JGI-PGF)"/>
            <person name="Walter F."/>
            <person name="Albersmeier A."/>
            <person name="Kalinowski J."/>
            <person name="Ruckert C."/>
        </authorList>
    </citation>
    <scope>NUCLEOTIDE SEQUENCE [LARGE SCALE GENOMIC DNA]</scope>
    <source>
        <strain evidence="2 3">KCTC 12866</strain>
    </source>
</reference>
<feature type="transmembrane region" description="Helical" evidence="1">
    <location>
        <begin position="162"/>
        <end position="184"/>
    </location>
</feature>
<dbReference type="EMBL" id="BMXF01000008">
    <property type="protein sequence ID" value="GHB87754.1"/>
    <property type="molecule type" value="Genomic_DNA"/>
</dbReference>
<feature type="transmembrane region" description="Helical" evidence="1">
    <location>
        <begin position="222"/>
        <end position="241"/>
    </location>
</feature>
<dbReference type="RefSeq" id="WP_189568818.1">
    <property type="nucleotide sequence ID" value="NZ_BMXF01000008.1"/>
</dbReference>
<keyword evidence="1" id="KW-0472">Membrane</keyword>
<dbReference type="InterPro" id="IPR007136">
    <property type="entry name" value="DUF347"/>
</dbReference>
<protein>
    <submittedName>
        <fullName evidence="2">Membrane protein</fullName>
    </submittedName>
</protein>
<gene>
    <name evidence="2" type="ORF">GCM10007390_49810</name>
</gene>
<evidence type="ECO:0000256" key="1">
    <source>
        <dbReference type="SAM" id="Phobius"/>
    </source>
</evidence>
<feature type="transmembrane region" description="Helical" evidence="1">
    <location>
        <begin position="137"/>
        <end position="156"/>
    </location>
</feature>
<feature type="transmembrane region" description="Helical" evidence="1">
    <location>
        <begin position="73"/>
        <end position="91"/>
    </location>
</feature>
<evidence type="ECO:0000313" key="2">
    <source>
        <dbReference type="EMBL" id="GHB87754.1"/>
    </source>
</evidence>
<dbReference type="AlphaFoldDB" id="A0A8J3GD07"/>
<dbReference type="Proteomes" id="UP000598271">
    <property type="component" value="Unassembled WGS sequence"/>
</dbReference>
<evidence type="ECO:0000313" key="3">
    <source>
        <dbReference type="Proteomes" id="UP000598271"/>
    </source>
</evidence>
<proteinExistence type="predicted"/>
<feature type="transmembrane region" description="Helical" evidence="1">
    <location>
        <begin position="16"/>
        <end position="36"/>
    </location>
</feature>
<sequence length="254" mass="27879">METAKDNLNKVARITVWFWIMKVLATTLGEILGDFFSMTLNLGYVASLGITVAFLVIVLAIQLRADRFHAPYYWLAIVGTTTVGTEISDLMDRTLGLGYVAGSLLLFAGLLLVLFVWHRKEKGIEVYPVTERRVEIFYWIAILFSNSLGTAFGDYLSDTIGLSYLTGAAITAGIILIVLLLHYATSIDRIVLFWIAFIFTRPFGATFGDLLTKPLASGGLNFSRGIAALITAALLVGVLLYSSKQDKVAESNSF</sequence>